<keyword evidence="2" id="KW-1185">Reference proteome</keyword>
<evidence type="ECO:0000313" key="2">
    <source>
        <dbReference type="Proteomes" id="UP000199555"/>
    </source>
</evidence>
<dbReference type="OrthoDB" id="9964927at2"/>
<dbReference type="STRING" id="525640.SAMN04487971_1315"/>
<dbReference type="AlphaFoldDB" id="A0A1G9NJZ9"/>
<reference evidence="2" key="1">
    <citation type="submission" date="2016-10" db="EMBL/GenBank/DDBJ databases">
        <authorList>
            <person name="Varghese N."/>
            <person name="Submissions S."/>
        </authorList>
    </citation>
    <scope>NUCLEOTIDE SEQUENCE [LARGE SCALE GENOMIC DNA]</scope>
    <source>
        <strain evidence="2">CGMCC 1.7655</strain>
    </source>
</reference>
<accession>A0A1G9NJZ9</accession>
<name>A0A1G9NJZ9_9RHOB</name>
<proteinExistence type="predicted"/>
<dbReference type="RefSeq" id="WP_139166790.1">
    <property type="nucleotide sequence ID" value="NZ_FNGE01000031.1"/>
</dbReference>
<sequence>MLTSSFRPNQILCASRAPAAEPHLTTEEWGLILKALSAYRHNAVYRKLYDKLVPRRANPEVVSLSLLSPAAGHAAEAPD</sequence>
<dbReference type="Proteomes" id="UP000199555">
    <property type="component" value="Unassembled WGS sequence"/>
</dbReference>
<gene>
    <name evidence="1" type="ORF">SAMN04487971_1315</name>
</gene>
<dbReference type="EMBL" id="FNGE01000031">
    <property type="protein sequence ID" value="SDL86347.1"/>
    <property type="molecule type" value="Genomic_DNA"/>
</dbReference>
<organism evidence="1 2">
    <name type="scientific">Paracoccus chinensis</name>
    <dbReference type="NCBI Taxonomy" id="525640"/>
    <lineage>
        <taxon>Bacteria</taxon>
        <taxon>Pseudomonadati</taxon>
        <taxon>Pseudomonadota</taxon>
        <taxon>Alphaproteobacteria</taxon>
        <taxon>Rhodobacterales</taxon>
        <taxon>Paracoccaceae</taxon>
        <taxon>Paracoccus</taxon>
    </lineage>
</organism>
<protein>
    <submittedName>
        <fullName evidence="1">Uncharacterized protein</fullName>
    </submittedName>
</protein>
<evidence type="ECO:0000313" key="1">
    <source>
        <dbReference type="EMBL" id="SDL86347.1"/>
    </source>
</evidence>